<evidence type="ECO:0000256" key="1">
    <source>
        <dbReference type="SAM" id="MobiDB-lite"/>
    </source>
</evidence>
<feature type="region of interest" description="Disordered" evidence="1">
    <location>
        <begin position="148"/>
        <end position="169"/>
    </location>
</feature>
<keyword evidence="3" id="KW-1185">Reference proteome</keyword>
<reference evidence="2 3" key="1">
    <citation type="journal article" date="2016" name="PLoS ONE">
        <title>A First Insight into the Genome of the Filter-Feeder Mussel Mytilus galloprovincialis.</title>
        <authorList>
            <person name="Murgarella M."/>
            <person name="Puiu D."/>
            <person name="Novoa B."/>
            <person name="Figueras A."/>
            <person name="Posada D."/>
            <person name="Canchaya C."/>
        </authorList>
    </citation>
    <scope>NUCLEOTIDE SEQUENCE [LARGE SCALE GENOMIC DNA]</scope>
    <source>
        <tissue evidence="2">Muscle</tissue>
    </source>
</reference>
<feature type="compositionally biased region" description="Basic and acidic residues" evidence="1">
    <location>
        <begin position="149"/>
        <end position="158"/>
    </location>
</feature>
<sequence length="169" mass="19044">LCKLMKWKLTRGKFRPRLEQMVKENSEEDVLKASKKAFSVLPNVSEAIKALSVLRAIGPATASAVLAAGAPKHAAFMADESMLALPGLKPLAYTPAFYARYMDQVKGIVKQLNKEASVKWTPHDVEIALWTYYTLKTLEPDMLKTAIKRKAEKEEKSPVKQRRRKKESD</sequence>
<dbReference type="PANTHER" id="PTHR21521">
    <property type="entry name" value="AMUN, ISOFORM A"/>
    <property type="match status" value="1"/>
</dbReference>
<evidence type="ECO:0000313" key="2">
    <source>
        <dbReference type="EMBL" id="OPL20547.1"/>
    </source>
</evidence>
<feature type="non-terminal residue" evidence="2">
    <location>
        <position position="1"/>
    </location>
</feature>
<evidence type="ECO:0000313" key="3">
    <source>
        <dbReference type="Proteomes" id="UP000266721"/>
    </source>
</evidence>
<dbReference type="PANTHER" id="PTHR21521:SF0">
    <property type="entry name" value="AMUN, ISOFORM A"/>
    <property type="match status" value="1"/>
</dbReference>
<gene>
    <name evidence="2" type="ORF">AM593_00705</name>
</gene>
<dbReference type="AlphaFoldDB" id="A0A3R5TGG8"/>
<proteinExistence type="predicted"/>
<organism evidence="2 3">
    <name type="scientific">Mytilus galloprovincialis</name>
    <name type="common">Mediterranean mussel</name>
    <dbReference type="NCBI Taxonomy" id="29158"/>
    <lineage>
        <taxon>Eukaryota</taxon>
        <taxon>Metazoa</taxon>
        <taxon>Spiralia</taxon>
        <taxon>Lophotrochozoa</taxon>
        <taxon>Mollusca</taxon>
        <taxon>Bivalvia</taxon>
        <taxon>Autobranchia</taxon>
        <taxon>Pteriomorphia</taxon>
        <taxon>Mytilida</taxon>
        <taxon>Mytiloidea</taxon>
        <taxon>Mytilidae</taxon>
        <taxon>Mytilinae</taxon>
        <taxon>Mytilus</taxon>
    </lineage>
</organism>
<dbReference type="EMBL" id="KV605392">
    <property type="protein sequence ID" value="OPL20547.1"/>
    <property type="molecule type" value="Genomic_DNA"/>
</dbReference>
<name>A0A3R5TGG8_MYTGA</name>
<protein>
    <submittedName>
        <fullName evidence="2">Uncharacterized protein</fullName>
    </submittedName>
</protein>
<dbReference type="Proteomes" id="UP000266721">
    <property type="component" value="Unassembled WGS sequence"/>
</dbReference>
<accession>A0A3R5TGG8</accession>
<feature type="compositionally biased region" description="Basic residues" evidence="1">
    <location>
        <begin position="159"/>
        <end position="169"/>
    </location>
</feature>